<dbReference type="InterPro" id="IPR038390">
    <property type="entry name" value="Metal_Tscrpt_repr_sf"/>
</dbReference>
<accession>A0A1Y2T4W3</accession>
<protein>
    <recommendedName>
        <fullName evidence="4">Transcriptional regulator</fullName>
    </recommendedName>
</protein>
<evidence type="ECO:0000256" key="1">
    <source>
        <dbReference type="SAM" id="MobiDB-lite"/>
    </source>
</evidence>
<dbReference type="GO" id="GO:0046872">
    <property type="term" value="F:metal ion binding"/>
    <property type="evidence" value="ECO:0007669"/>
    <property type="project" value="InterPro"/>
</dbReference>
<dbReference type="Pfam" id="PF02583">
    <property type="entry name" value="Trns_repr_metal"/>
    <property type="match status" value="1"/>
</dbReference>
<feature type="region of interest" description="Disordered" evidence="1">
    <location>
        <begin position="74"/>
        <end position="103"/>
    </location>
</feature>
<name>A0A1Y2T4W3_SYMTR</name>
<organism evidence="2 3">
    <name type="scientific">Symbiobacterium thermophilum</name>
    <dbReference type="NCBI Taxonomy" id="2734"/>
    <lineage>
        <taxon>Bacteria</taxon>
        <taxon>Bacillati</taxon>
        <taxon>Bacillota</taxon>
        <taxon>Clostridia</taxon>
        <taxon>Eubacteriales</taxon>
        <taxon>Symbiobacteriaceae</taxon>
        <taxon>Symbiobacterium</taxon>
    </lineage>
</organism>
<dbReference type="GO" id="GO:0003677">
    <property type="term" value="F:DNA binding"/>
    <property type="evidence" value="ECO:0007669"/>
    <property type="project" value="InterPro"/>
</dbReference>
<evidence type="ECO:0000313" key="2">
    <source>
        <dbReference type="EMBL" id="OTA40245.1"/>
    </source>
</evidence>
<proteinExistence type="predicted"/>
<evidence type="ECO:0000313" key="3">
    <source>
        <dbReference type="Proteomes" id="UP000194267"/>
    </source>
</evidence>
<gene>
    <name evidence="2" type="ORF">A6D92_20805</name>
</gene>
<dbReference type="InterPro" id="IPR003735">
    <property type="entry name" value="Metal_Tscrpt_repr"/>
</dbReference>
<sequence length="103" mass="11474">MNIREVNPALYEDLMRRLRRIEGQARGIQRMLEEGQDCEQILIQLGAMKAAINRVGMKAAACNMGLQVTEAIRRGGGSHGRGRRGHRAVHQAGLNPKGNRTWT</sequence>
<evidence type="ECO:0008006" key="4">
    <source>
        <dbReference type="Google" id="ProtNLM"/>
    </source>
</evidence>
<reference evidence="3" key="1">
    <citation type="submission" date="2016-04" db="EMBL/GenBank/DDBJ databases">
        <authorList>
            <person name="Antunes L.P."/>
            <person name="Martins L.F."/>
            <person name="Pereira R.V."/>
            <person name="Thomas A.M."/>
            <person name="Barbosa D."/>
            <person name="Nascimento L."/>
            <person name="Silva G.M."/>
            <person name="Condomitti G.W."/>
            <person name="Digiampietri L.A."/>
            <person name="Lombardi K.C."/>
            <person name="Ramos P.L."/>
            <person name="Quaggio R.B."/>
            <person name="Oliveira J.C."/>
            <person name="Pascon R.C."/>
            <person name="Cruz J.B."/>
            <person name="Silva A.M."/>
            <person name="Setubal J.C."/>
        </authorList>
    </citation>
    <scope>NUCLEOTIDE SEQUENCE [LARGE SCALE GENOMIC DNA]</scope>
</reference>
<dbReference type="Proteomes" id="UP000194267">
    <property type="component" value="Unassembled WGS sequence"/>
</dbReference>
<feature type="non-terminal residue" evidence="2">
    <location>
        <position position="103"/>
    </location>
</feature>
<feature type="compositionally biased region" description="Basic residues" evidence="1">
    <location>
        <begin position="80"/>
        <end position="89"/>
    </location>
</feature>
<dbReference type="GO" id="GO:0045892">
    <property type="term" value="P:negative regulation of DNA-templated transcription"/>
    <property type="evidence" value="ECO:0007669"/>
    <property type="project" value="UniProtKB-ARBA"/>
</dbReference>
<dbReference type="PANTHER" id="PTHR33677">
    <property type="entry name" value="TRANSCRIPTIONAL REPRESSOR FRMR-RELATED"/>
    <property type="match status" value="1"/>
</dbReference>
<dbReference type="CDD" id="cd10148">
    <property type="entry name" value="CsoR-like_DUF156"/>
    <property type="match status" value="1"/>
</dbReference>
<dbReference type="Gene3D" id="1.20.58.1000">
    <property type="entry name" value="Metal-sensitive repressor, helix protomer"/>
    <property type="match status" value="1"/>
</dbReference>
<dbReference type="EMBL" id="LWLV01002280">
    <property type="protein sequence ID" value="OTA40245.1"/>
    <property type="molecule type" value="Genomic_DNA"/>
</dbReference>
<dbReference type="AlphaFoldDB" id="A0A1Y2T4W3"/>
<comment type="caution">
    <text evidence="2">The sequence shown here is derived from an EMBL/GenBank/DDBJ whole genome shotgun (WGS) entry which is preliminary data.</text>
</comment>